<dbReference type="SFLD" id="SFLDS00003">
    <property type="entry name" value="Haloacid_Dehalogenase"/>
    <property type="match status" value="1"/>
</dbReference>
<protein>
    <recommendedName>
        <fullName evidence="4">(S)-2-haloacid dehalogenase</fullName>
        <ecNumber evidence="4">3.8.1.2</ecNumber>
    </recommendedName>
    <alternativeName>
        <fullName evidence="4">2-haloalkanoic acid dehalogenase</fullName>
    </alternativeName>
    <alternativeName>
        <fullName evidence="4">Halocarboxylic acid halidohydrolase</fullName>
    </alternativeName>
    <alternativeName>
        <fullName evidence="4">L-2-haloacid dehalogenase</fullName>
    </alternativeName>
</protein>
<sequence length="255" mass="27857">MKSIRSVFNFLMVALLVASPLAFASQKTKASETDVKVIFFDVNETLLDLHPLQKTVGDALGGRPDLLSIWFSTMLYYSLVETSINQYHDFGQIGAAALIMVAQSNGLTITQDQAKKAIAPITSLPAHPDVRTGLETLKNKGYKLVALTNSSRSTVEKQLKNAGLYDLFDEYLSGEAVHSYKPNLKVYDWAMQKIGVSGMESLLVAAHGWDVAGAKETGMKTAFVARAGKAIYPLAKSPDYIVNDLVELSNLLPKR</sequence>
<feature type="signal peptide" evidence="5">
    <location>
        <begin position="1"/>
        <end position="24"/>
    </location>
</feature>
<dbReference type="InterPro" id="IPR023214">
    <property type="entry name" value="HAD_sf"/>
</dbReference>
<comment type="cofactor">
    <cofactor evidence="1">
        <name>Mg(2+)</name>
        <dbReference type="ChEBI" id="CHEBI:18420"/>
    </cofactor>
</comment>
<dbReference type="InterPro" id="IPR036412">
    <property type="entry name" value="HAD-like_sf"/>
</dbReference>
<dbReference type="SFLD" id="SFLDG01129">
    <property type="entry name" value="C1.5:_HAD__Beta-PGM__Phosphata"/>
    <property type="match status" value="1"/>
</dbReference>
<dbReference type="RefSeq" id="WP_048351247.1">
    <property type="nucleotide sequence ID" value="NZ_CP049044.1"/>
</dbReference>
<dbReference type="EMBL" id="LT629795">
    <property type="protein sequence ID" value="SDU49642.1"/>
    <property type="molecule type" value="Genomic_DNA"/>
</dbReference>
<gene>
    <name evidence="6" type="ORF">SAMN04490201_2052</name>
</gene>
<dbReference type="InterPro" id="IPR051540">
    <property type="entry name" value="S-2-haloacid_dehalogenase"/>
</dbReference>
<feature type="chain" id="PRO_5046681354" description="(S)-2-haloacid dehalogenase" evidence="5">
    <location>
        <begin position="25"/>
        <end position="255"/>
    </location>
</feature>
<dbReference type="EC" id="3.8.1.2" evidence="4"/>
<dbReference type="PANTHER" id="PTHR43316">
    <property type="entry name" value="HYDROLASE, HALOACID DELAHOGENASE-RELATED"/>
    <property type="match status" value="1"/>
</dbReference>
<dbReference type="Proteomes" id="UP000182058">
    <property type="component" value="Chromosome I"/>
</dbReference>
<proteinExistence type="inferred from homology"/>
<evidence type="ECO:0000313" key="6">
    <source>
        <dbReference type="EMBL" id="SDU49642.1"/>
    </source>
</evidence>
<dbReference type="Pfam" id="PF13419">
    <property type="entry name" value="HAD_2"/>
    <property type="match status" value="1"/>
</dbReference>
<evidence type="ECO:0000256" key="1">
    <source>
        <dbReference type="ARBA" id="ARBA00001946"/>
    </source>
</evidence>
<dbReference type="NCBIfam" id="TIGR01493">
    <property type="entry name" value="HAD-SF-IA-v2"/>
    <property type="match status" value="1"/>
</dbReference>
<evidence type="ECO:0000256" key="5">
    <source>
        <dbReference type="SAM" id="SignalP"/>
    </source>
</evidence>
<accession>A0ABY0VQU0</accession>
<dbReference type="InterPro" id="IPR006439">
    <property type="entry name" value="HAD-SF_hydro_IA"/>
</dbReference>
<keyword evidence="5" id="KW-0732">Signal</keyword>
<dbReference type="NCBIfam" id="TIGR01428">
    <property type="entry name" value="HAD_type_II"/>
    <property type="match status" value="1"/>
</dbReference>
<dbReference type="GeneID" id="96619699"/>
<keyword evidence="7" id="KW-1185">Reference proteome</keyword>
<dbReference type="PANTHER" id="PTHR43316:SF3">
    <property type="entry name" value="HALOACID DEHALOGENASE, TYPE II (AFU_ORTHOLOGUE AFUA_2G07750)-RELATED"/>
    <property type="match status" value="1"/>
</dbReference>
<name>A0ABY0VQU0_9PSED</name>
<evidence type="ECO:0000256" key="4">
    <source>
        <dbReference type="RuleBase" id="RU368077"/>
    </source>
</evidence>
<organism evidence="6 7">
    <name type="scientific">Pseudomonas psychrophila</name>
    <dbReference type="NCBI Taxonomy" id="122355"/>
    <lineage>
        <taxon>Bacteria</taxon>
        <taxon>Pseudomonadati</taxon>
        <taxon>Pseudomonadota</taxon>
        <taxon>Gammaproteobacteria</taxon>
        <taxon>Pseudomonadales</taxon>
        <taxon>Pseudomonadaceae</taxon>
        <taxon>Pseudomonas</taxon>
    </lineage>
</organism>
<dbReference type="InterPro" id="IPR041492">
    <property type="entry name" value="HAD_2"/>
</dbReference>
<reference evidence="6 7" key="1">
    <citation type="submission" date="2016-10" db="EMBL/GenBank/DDBJ databases">
        <authorList>
            <person name="Varghese N."/>
            <person name="Submissions S."/>
        </authorList>
    </citation>
    <scope>NUCLEOTIDE SEQUENCE [LARGE SCALE GENOMIC DNA]</scope>
    <source>
        <strain evidence="6 7">BS3667</strain>
    </source>
</reference>
<dbReference type="InterPro" id="IPR023198">
    <property type="entry name" value="PGP-like_dom2"/>
</dbReference>
<comment type="catalytic activity">
    <reaction evidence="4">
        <text>an (S)-2-haloacid + H2O = a (2R)-2-hydroxycarboxylate + a halide anion + H(+)</text>
        <dbReference type="Rhea" id="RHEA:11192"/>
        <dbReference type="ChEBI" id="CHEBI:15377"/>
        <dbReference type="ChEBI" id="CHEBI:15378"/>
        <dbReference type="ChEBI" id="CHEBI:16042"/>
        <dbReference type="ChEBI" id="CHEBI:58314"/>
        <dbReference type="ChEBI" id="CHEBI:137405"/>
        <dbReference type="EC" id="3.8.1.2"/>
    </reaction>
</comment>
<evidence type="ECO:0000313" key="7">
    <source>
        <dbReference type="Proteomes" id="UP000182058"/>
    </source>
</evidence>
<keyword evidence="3 4" id="KW-0378">Hydrolase</keyword>
<comment type="function">
    <text evidence="4">Catalyzes the hydrolytic dehalogenation of small (S)-2-haloalkanoic acids to yield the corresponding (R)-2-hydroxyalkanoic acids.</text>
</comment>
<evidence type="ECO:0000256" key="3">
    <source>
        <dbReference type="ARBA" id="ARBA00022801"/>
    </source>
</evidence>
<comment type="similarity">
    <text evidence="2 4">Belongs to the HAD-like hydrolase superfamily. S-2-haloalkanoic acid dehalogenase family.</text>
</comment>
<dbReference type="Gene3D" id="3.40.50.1000">
    <property type="entry name" value="HAD superfamily/HAD-like"/>
    <property type="match status" value="1"/>
</dbReference>
<dbReference type="InterPro" id="IPR006328">
    <property type="entry name" value="2-HAD"/>
</dbReference>
<dbReference type="CDD" id="cd02588">
    <property type="entry name" value="HAD_L2-DEX"/>
    <property type="match status" value="1"/>
</dbReference>
<evidence type="ECO:0000256" key="2">
    <source>
        <dbReference type="ARBA" id="ARBA00008106"/>
    </source>
</evidence>
<dbReference type="Gene3D" id="1.10.150.240">
    <property type="entry name" value="Putative phosphatase, domain 2"/>
    <property type="match status" value="1"/>
</dbReference>
<dbReference type="SUPFAM" id="SSF56784">
    <property type="entry name" value="HAD-like"/>
    <property type="match status" value="1"/>
</dbReference>